<evidence type="ECO:0000313" key="8">
    <source>
        <dbReference type="EMBL" id="TDN43071.1"/>
    </source>
</evidence>
<evidence type="ECO:0000256" key="5">
    <source>
        <dbReference type="ARBA" id="ARBA00023295"/>
    </source>
</evidence>
<dbReference type="SUPFAM" id="SSF51445">
    <property type="entry name" value="(Trans)glycosidases"/>
    <property type="match status" value="1"/>
</dbReference>
<dbReference type="AlphaFoldDB" id="A0A4R6DET2"/>
<organism evidence="8 9">
    <name type="scientific">Azoarcus indigens</name>
    <dbReference type="NCBI Taxonomy" id="29545"/>
    <lineage>
        <taxon>Bacteria</taxon>
        <taxon>Pseudomonadati</taxon>
        <taxon>Pseudomonadota</taxon>
        <taxon>Betaproteobacteria</taxon>
        <taxon>Rhodocyclales</taxon>
        <taxon>Zoogloeaceae</taxon>
        <taxon>Azoarcus</taxon>
    </lineage>
</organism>
<keyword evidence="4" id="KW-0378">Hydrolase</keyword>
<comment type="catalytic activity">
    <reaction evidence="1">
        <text>Hydrolysis of terminal non-reducing N-acetyl-D-hexosamine residues in N-acetyl-beta-D-hexosaminides.</text>
        <dbReference type="EC" id="3.2.1.52"/>
    </reaction>
</comment>
<comment type="caution">
    <text evidence="8">The sequence shown here is derived from an EMBL/GenBank/DDBJ whole genome shotgun (WGS) entry which is preliminary data.</text>
</comment>
<dbReference type="InterPro" id="IPR050226">
    <property type="entry name" value="NagZ_Beta-hexosaminidase"/>
</dbReference>
<evidence type="ECO:0000256" key="2">
    <source>
        <dbReference type="ARBA" id="ARBA00005336"/>
    </source>
</evidence>
<dbReference type="PANTHER" id="PTHR30480:SF13">
    <property type="entry name" value="BETA-HEXOSAMINIDASE"/>
    <property type="match status" value="1"/>
</dbReference>
<accession>A0A4R6DET2</accession>
<sequence length="445" mass="46189">MAALRSLLARWGLVAALLAVAFDPRTPYLLALRGGITALLLGAAAIGIGLAVWASRSRRLGRLEACALGFACALAGTLALGDAMVFRAQRQAVLAADVEAHRLGQRFIVGYRDFAEVARLAERGLIGGVYLTRRNVGQRSAAEIRAEVDALQALRRGAGLPPLLVAADQEGGSVAHLSPPLPAMPALAELVIAAEAAGEDGVSLAERAHAYGAWQGRELAALGVNLNFGPVVDLRPQDGGPRLDTHTLIARRAIAADPGTVAAVAAAYGEGLASAGVGATLKHFPGLGGVAVDTHHFTARLETPPEHLAARDWQPFRDAARADGAIMLGHVVLPGLDAERPASLSPAVVRLLRREWGYQGLLITDDLNMGAVYHRGVCRAAVEALSAGVDMVLISYDPDQYYRAMHCAMAALRAGRIAAPGGMQAGAAALPVALRRPAGRGDAGG</sequence>
<proteinExistence type="inferred from homology"/>
<evidence type="ECO:0000259" key="7">
    <source>
        <dbReference type="Pfam" id="PF00933"/>
    </source>
</evidence>
<dbReference type="InterPro" id="IPR036962">
    <property type="entry name" value="Glyco_hydro_3_N_sf"/>
</dbReference>
<feature type="transmembrane region" description="Helical" evidence="6">
    <location>
        <begin position="65"/>
        <end position="86"/>
    </location>
</feature>
<dbReference type="EC" id="3.2.1.52" evidence="3"/>
<keyword evidence="9" id="KW-1185">Reference proteome</keyword>
<keyword evidence="5" id="KW-0326">Glycosidase</keyword>
<keyword evidence="6" id="KW-0812">Transmembrane</keyword>
<keyword evidence="6" id="KW-0472">Membrane</keyword>
<protein>
    <recommendedName>
        <fullName evidence="3">beta-N-acetylhexosaminidase</fullName>
        <ecNumber evidence="3">3.2.1.52</ecNumber>
    </recommendedName>
</protein>
<dbReference type="Pfam" id="PF00933">
    <property type="entry name" value="Glyco_hydro_3"/>
    <property type="match status" value="1"/>
</dbReference>
<dbReference type="PANTHER" id="PTHR30480">
    <property type="entry name" value="BETA-HEXOSAMINIDASE-RELATED"/>
    <property type="match status" value="1"/>
</dbReference>
<dbReference type="RefSeq" id="WP_133595256.1">
    <property type="nucleotide sequence ID" value="NZ_SNVV01000043.1"/>
</dbReference>
<dbReference type="Gene3D" id="3.20.20.300">
    <property type="entry name" value="Glycoside hydrolase, family 3, N-terminal domain"/>
    <property type="match status" value="1"/>
</dbReference>
<dbReference type="Proteomes" id="UP000295129">
    <property type="component" value="Unassembled WGS sequence"/>
</dbReference>
<comment type="similarity">
    <text evidence="2">Belongs to the glycosyl hydrolase 3 family.</text>
</comment>
<evidence type="ECO:0000313" key="9">
    <source>
        <dbReference type="Proteomes" id="UP000295129"/>
    </source>
</evidence>
<dbReference type="GO" id="GO:0004563">
    <property type="term" value="F:beta-N-acetylhexosaminidase activity"/>
    <property type="evidence" value="ECO:0007669"/>
    <property type="project" value="UniProtKB-EC"/>
</dbReference>
<evidence type="ECO:0000256" key="4">
    <source>
        <dbReference type="ARBA" id="ARBA00022801"/>
    </source>
</evidence>
<dbReference type="PROSITE" id="PS00775">
    <property type="entry name" value="GLYCOSYL_HYDROL_F3"/>
    <property type="match status" value="1"/>
</dbReference>
<gene>
    <name evidence="8" type="ORF">C7389_1432</name>
</gene>
<dbReference type="OrthoDB" id="9786661at2"/>
<dbReference type="GO" id="GO:0005975">
    <property type="term" value="P:carbohydrate metabolic process"/>
    <property type="evidence" value="ECO:0007669"/>
    <property type="project" value="InterPro"/>
</dbReference>
<evidence type="ECO:0000256" key="3">
    <source>
        <dbReference type="ARBA" id="ARBA00012663"/>
    </source>
</evidence>
<dbReference type="InterPro" id="IPR017853">
    <property type="entry name" value="GH"/>
</dbReference>
<dbReference type="InterPro" id="IPR001764">
    <property type="entry name" value="Glyco_hydro_3_N"/>
</dbReference>
<evidence type="ECO:0000256" key="1">
    <source>
        <dbReference type="ARBA" id="ARBA00001231"/>
    </source>
</evidence>
<dbReference type="InterPro" id="IPR019800">
    <property type="entry name" value="Glyco_hydro_3_AS"/>
</dbReference>
<dbReference type="GO" id="GO:0009254">
    <property type="term" value="P:peptidoglycan turnover"/>
    <property type="evidence" value="ECO:0007669"/>
    <property type="project" value="TreeGrafter"/>
</dbReference>
<reference evidence="8 9" key="1">
    <citation type="submission" date="2019-03" db="EMBL/GenBank/DDBJ databases">
        <title>Genomic Encyclopedia of Type Strains, Phase IV (KMG-IV): sequencing the most valuable type-strain genomes for metagenomic binning, comparative biology and taxonomic classification.</title>
        <authorList>
            <person name="Goeker M."/>
        </authorList>
    </citation>
    <scope>NUCLEOTIDE SEQUENCE [LARGE SCALE GENOMIC DNA]</scope>
    <source>
        <strain evidence="8 9">DSM 12121</strain>
    </source>
</reference>
<feature type="domain" description="Glycoside hydrolase family 3 N-terminal" evidence="7">
    <location>
        <begin position="105"/>
        <end position="416"/>
    </location>
</feature>
<feature type="transmembrane region" description="Helical" evidence="6">
    <location>
        <begin position="31"/>
        <end position="53"/>
    </location>
</feature>
<evidence type="ECO:0000256" key="6">
    <source>
        <dbReference type="SAM" id="Phobius"/>
    </source>
</evidence>
<dbReference type="EMBL" id="SNVV01000043">
    <property type="protein sequence ID" value="TDN43071.1"/>
    <property type="molecule type" value="Genomic_DNA"/>
</dbReference>
<name>A0A4R6DET2_9RHOO</name>
<keyword evidence="6" id="KW-1133">Transmembrane helix</keyword>